<dbReference type="GO" id="GO:0005634">
    <property type="term" value="C:nucleus"/>
    <property type="evidence" value="ECO:0007669"/>
    <property type="project" value="UniProtKB-SubCell"/>
</dbReference>
<organism evidence="15 16">
    <name type="scientific">Adineta ricciae</name>
    <name type="common">Rotifer</name>
    <dbReference type="NCBI Taxonomy" id="249248"/>
    <lineage>
        <taxon>Eukaryota</taxon>
        <taxon>Metazoa</taxon>
        <taxon>Spiralia</taxon>
        <taxon>Gnathifera</taxon>
        <taxon>Rotifera</taxon>
        <taxon>Eurotatoria</taxon>
        <taxon>Bdelloidea</taxon>
        <taxon>Adinetida</taxon>
        <taxon>Adinetidae</taxon>
        <taxon>Adineta</taxon>
    </lineage>
</organism>
<keyword evidence="6 10" id="KW-0238">DNA-binding</keyword>
<dbReference type="InterPro" id="IPR036388">
    <property type="entry name" value="WH-like_DNA-bd_sf"/>
</dbReference>
<dbReference type="Gene3D" id="1.10.10.10">
    <property type="entry name" value="Winged helix-like DNA-binding domain superfamily/Winged helix DNA-binding domain"/>
    <property type="match status" value="2"/>
</dbReference>
<evidence type="ECO:0000256" key="9">
    <source>
        <dbReference type="ARBA" id="ARBA00023242"/>
    </source>
</evidence>
<evidence type="ECO:0000256" key="11">
    <source>
        <dbReference type="RuleBase" id="RU000682"/>
    </source>
</evidence>
<dbReference type="GO" id="GO:0000981">
    <property type="term" value="F:DNA-binding transcription factor activity, RNA polymerase II-specific"/>
    <property type="evidence" value="ECO:0007669"/>
    <property type="project" value="InterPro"/>
</dbReference>
<dbReference type="Pfam" id="PF00292">
    <property type="entry name" value="PAX"/>
    <property type="match status" value="1"/>
</dbReference>
<feature type="compositionally biased region" description="Pro residues" evidence="12">
    <location>
        <begin position="329"/>
        <end position="339"/>
    </location>
</feature>
<keyword evidence="3" id="KW-0217">Developmental protein</keyword>
<sequence length="447" mass="49788">MDIHNDLSMSHKGHSGVNQLGGLFVNGRPLPDSIRTRIVELAHSGMRPCDISRYLQVSNGCVSKILARYYETGSIKPRAIGGSKPRVATSDVVTRIAQYKRETPSIFAWEIRDRLLADNICNAENIPSVSSINRVLRNLGSKSLESMSNHDAYFSVDNKLRVLHGQPWPSSSSSFYGHPPAPSVYSNSGDSTLDYKHQTIDANHAPHQDLADLSDESSDSKIGMRDDPNENDESVEKRLKLKRKLQRNRTSFTQEQIDALEQAFNSTHYPDVYAREKLALKISLPEARIQVWFSNRRAKYRREDKVKGRRQHQQQMMNDMGENMRPLGSTPPPLPPPPSTSSSGLLYPQVFPSNNPSMPNDAHPQSHQYGTFGSGFGAAMACSSSGYPTFFPTSTRGYDGLSPFSTPYNRSCPTYPSGIQTNLSPDHMKNMSAYGGAPHLWYSPILP</sequence>
<evidence type="ECO:0000313" key="15">
    <source>
        <dbReference type="EMBL" id="CAF1449873.1"/>
    </source>
</evidence>
<dbReference type="GO" id="GO:0000978">
    <property type="term" value="F:RNA polymerase II cis-regulatory region sequence-specific DNA binding"/>
    <property type="evidence" value="ECO:0007669"/>
    <property type="project" value="TreeGrafter"/>
</dbReference>
<dbReference type="InterPro" id="IPR001356">
    <property type="entry name" value="HD"/>
</dbReference>
<comment type="caution">
    <text evidence="15">The sequence shown here is derived from an EMBL/GenBank/DDBJ whole genome shotgun (WGS) entry which is preliminary data.</text>
</comment>
<evidence type="ECO:0000259" key="13">
    <source>
        <dbReference type="PROSITE" id="PS50071"/>
    </source>
</evidence>
<dbReference type="Pfam" id="PF00046">
    <property type="entry name" value="Homeodomain"/>
    <property type="match status" value="1"/>
</dbReference>
<feature type="DNA-binding region" description="Homeobox" evidence="10">
    <location>
        <begin position="245"/>
        <end position="304"/>
    </location>
</feature>
<gene>
    <name evidence="15" type="ORF">XAT740_LOCUS36812</name>
</gene>
<evidence type="ECO:0000256" key="12">
    <source>
        <dbReference type="SAM" id="MobiDB-lite"/>
    </source>
</evidence>
<dbReference type="Gene3D" id="1.10.10.60">
    <property type="entry name" value="Homeodomain-like"/>
    <property type="match status" value="1"/>
</dbReference>
<dbReference type="CDD" id="cd00131">
    <property type="entry name" value="PAX"/>
    <property type="match status" value="1"/>
</dbReference>
<accession>A0A815PIC9</accession>
<evidence type="ECO:0000313" key="16">
    <source>
        <dbReference type="Proteomes" id="UP000663828"/>
    </source>
</evidence>
<dbReference type="InterPro" id="IPR009057">
    <property type="entry name" value="Homeodomain-like_sf"/>
</dbReference>
<feature type="compositionally biased region" description="Basic and acidic residues" evidence="12">
    <location>
        <begin position="218"/>
        <end position="236"/>
    </location>
</feature>
<dbReference type="PRINTS" id="PR00027">
    <property type="entry name" value="PAIREDBOX"/>
</dbReference>
<dbReference type="PROSITE" id="PS00034">
    <property type="entry name" value="PAIRED_1"/>
    <property type="match status" value="1"/>
</dbReference>
<evidence type="ECO:0000256" key="1">
    <source>
        <dbReference type="ARBA" id="ARBA00004123"/>
    </source>
</evidence>
<dbReference type="FunFam" id="1.10.10.60:FF:000679">
    <property type="entry name" value="Homeobox protein aristaless"/>
    <property type="match status" value="1"/>
</dbReference>
<keyword evidence="9 10" id="KW-0539">Nucleus</keyword>
<dbReference type="SUPFAM" id="SSF46689">
    <property type="entry name" value="Homeodomain-like"/>
    <property type="match status" value="2"/>
</dbReference>
<dbReference type="InterPro" id="IPR001523">
    <property type="entry name" value="Paired_dom"/>
</dbReference>
<dbReference type="CDD" id="cd00086">
    <property type="entry name" value="homeodomain"/>
    <property type="match status" value="1"/>
</dbReference>
<evidence type="ECO:0000259" key="14">
    <source>
        <dbReference type="PROSITE" id="PS51057"/>
    </source>
</evidence>
<dbReference type="EMBL" id="CAJNOR010003812">
    <property type="protein sequence ID" value="CAF1449873.1"/>
    <property type="molecule type" value="Genomic_DNA"/>
</dbReference>
<protein>
    <submittedName>
        <fullName evidence="15">Uncharacterized protein</fullName>
    </submittedName>
</protein>
<feature type="domain" description="Homeobox" evidence="13">
    <location>
        <begin position="243"/>
        <end position="303"/>
    </location>
</feature>
<evidence type="ECO:0000256" key="6">
    <source>
        <dbReference type="ARBA" id="ARBA00023125"/>
    </source>
</evidence>
<evidence type="ECO:0000256" key="4">
    <source>
        <dbReference type="ARBA" id="ARBA00022724"/>
    </source>
</evidence>
<evidence type="ECO:0000256" key="5">
    <source>
        <dbReference type="ARBA" id="ARBA00023015"/>
    </source>
</evidence>
<feature type="compositionally biased region" description="Basic and acidic residues" evidence="12">
    <location>
        <begin position="193"/>
        <end position="210"/>
    </location>
</feature>
<dbReference type="AlphaFoldDB" id="A0A815PIC9"/>
<feature type="domain" description="Paired" evidence="14">
    <location>
        <begin position="13"/>
        <end position="139"/>
    </location>
</feature>
<keyword evidence="5" id="KW-0805">Transcription regulation</keyword>
<evidence type="ECO:0000256" key="8">
    <source>
        <dbReference type="ARBA" id="ARBA00023163"/>
    </source>
</evidence>
<proteinExistence type="inferred from homology"/>
<keyword evidence="8" id="KW-0804">Transcription</keyword>
<dbReference type="PROSITE" id="PS50071">
    <property type="entry name" value="HOMEOBOX_2"/>
    <property type="match status" value="1"/>
</dbReference>
<feature type="region of interest" description="Disordered" evidence="12">
    <location>
        <begin position="320"/>
        <end position="345"/>
    </location>
</feature>
<dbReference type="Proteomes" id="UP000663828">
    <property type="component" value="Unassembled WGS sequence"/>
</dbReference>
<dbReference type="PANTHER" id="PTHR45636">
    <property type="entry name" value="PAIRED BOX PROTEIN PAX-6-RELATED-RELATED"/>
    <property type="match status" value="1"/>
</dbReference>
<dbReference type="PROSITE" id="PS00027">
    <property type="entry name" value="HOMEOBOX_1"/>
    <property type="match status" value="1"/>
</dbReference>
<dbReference type="PANTHER" id="PTHR45636:SF41">
    <property type="entry name" value="PAIRED BOX PROTEIN PAX-6-RELATED"/>
    <property type="match status" value="1"/>
</dbReference>
<keyword evidence="4" id="KW-0563">Paired box</keyword>
<comment type="similarity">
    <text evidence="2">Belongs to the paired homeobox family.</text>
</comment>
<dbReference type="FunFam" id="1.10.10.10:FF:000069">
    <property type="entry name" value="Paired box protein Pax-6"/>
    <property type="match status" value="1"/>
</dbReference>
<evidence type="ECO:0000256" key="2">
    <source>
        <dbReference type="ARBA" id="ARBA00005733"/>
    </source>
</evidence>
<dbReference type="FunFam" id="1.10.10.10:FF:000003">
    <property type="entry name" value="Paired box protein Pax-6"/>
    <property type="match status" value="1"/>
</dbReference>
<evidence type="ECO:0000256" key="10">
    <source>
        <dbReference type="PROSITE-ProRule" id="PRU00108"/>
    </source>
</evidence>
<comment type="subcellular location">
    <subcellularLocation>
        <location evidence="1 10 11">Nucleus</location>
    </subcellularLocation>
</comment>
<keyword evidence="7 10" id="KW-0371">Homeobox</keyword>
<evidence type="ECO:0000256" key="3">
    <source>
        <dbReference type="ARBA" id="ARBA00022473"/>
    </source>
</evidence>
<dbReference type="SMART" id="SM00389">
    <property type="entry name" value="HOX"/>
    <property type="match status" value="1"/>
</dbReference>
<evidence type="ECO:0000256" key="7">
    <source>
        <dbReference type="ARBA" id="ARBA00023155"/>
    </source>
</evidence>
<reference evidence="15" key="1">
    <citation type="submission" date="2021-02" db="EMBL/GenBank/DDBJ databases">
        <authorList>
            <person name="Nowell W R."/>
        </authorList>
    </citation>
    <scope>NUCLEOTIDE SEQUENCE</scope>
</reference>
<dbReference type="SMART" id="SM00351">
    <property type="entry name" value="PAX"/>
    <property type="match status" value="1"/>
</dbReference>
<dbReference type="PROSITE" id="PS51057">
    <property type="entry name" value="PAIRED_2"/>
    <property type="match status" value="1"/>
</dbReference>
<dbReference type="InterPro" id="IPR043182">
    <property type="entry name" value="PAIRED_DNA-bd_dom"/>
</dbReference>
<dbReference type="InterPro" id="IPR017970">
    <property type="entry name" value="Homeobox_CS"/>
</dbReference>
<feature type="region of interest" description="Disordered" evidence="12">
    <location>
        <begin position="169"/>
        <end position="236"/>
    </location>
</feature>
<dbReference type="InterPro" id="IPR043565">
    <property type="entry name" value="PAX_fam"/>
</dbReference>
<name>A0A815PIC9_ADIRI</name>
<keyword evidence="16" id="KW-1185">Reference proteome</keyword>
<dbReference type="GO" id="GO:0048513">
    <property type="term" value="P:animal organ development"/>
    <property type="evidence" value="ECO:0007669"/>
    <property type="project" value="UniProtKB-ARBA"/>
</dbReference>